<dbReference type="EMBL" id="FORA01000001">
    <property type="protein sequence ID" value="SFI33131.1"/>
    <property type="molecule type" value="Genomic_DNA"/>
</dbReference>
<dbReference type="Pfam" id="PF00583">
    <property type="entry name" value="Acetyltransf_1"/>
    <property type="match status" value="1"/>
</dbReference>
<dbReference type="InterPro" id="IPR000182">
    <property type="entry name" value="GNAT_dom"/>
</dbReference>
<keyword evidence="3" id="KW-1185">Reference proteome</keyword>
<dbReference type="SUPFAM" id="SSF55729">
    <property type="entry name" value="Acyl-CoA N-acyltransferases (Nat)"/>
    <property type="match status" value="1"/>
</dbReference>
<dbReference type="Pfam" id="PF18014">
    <property type="entry name" value="Acetyltransf_18"/>
    <property type="match status" value="1"/>
</dbReference>
<dbReference type="GO" id="GO:0016747">
    <property type="term" value="F:acyltransferase activity, transferring groups other than amino-acyl groups"/>
    <property type="evidence" value="ECO:0007669"/>
    <property type="project" value="InterPro"/>
</dbReference>
<accession>A0A1I3HBV5</accession>
<dbReference type="InterPro" id="IPR041496">
    <property type="entry name" value="YitH/HolE_GNAT"/>
</dbReference>
<proteinExistence type="predicted"/>
<gene>
    <name evidence="2" type="ORF">SAMN04488095_0531</name>
</gene>
<evidence type="ECO:0000313" key="2">
    <source>
        <dbReference type="EMBL" id="SFI33131.1"/>
    </source>
</evidence>
<dbReference type="PROSITE" id="PS51186">
    <property type="entry name" value="GNAT"/>
    <property type="match status" value="1"/>
</dbReference>
<dbReference type="InterPro" id="IPR052729">
    <property type="entry name" value="Acyl/Acetyltrans_Enzymes"/>
</dbReference>
<dbReference type="Gene3D" id="3.40.630.90">
    <property type="match status" value="1"/>
</dbReference>
<feature type="domain" description="N-acetyltransferase" evidence="1">
    <location>
        <begin position="1"/>
        <end position="138"/>
    </location>
</feature>
<dbReference type="InterPro" id="IPR016181">
    <property type="entry name" value="Acyl_CoA_acyltransferase"/>
</dbReference>
<dbReference type="OrthoDB" id="20916at2"/>
<dbReference type="Proteomes" id="UP000199110">
    <property type="component" value="Unassembled WGS sequence"/>
</dbReference>
<dbReference type="AlphaFoldDB" id="A0A1I3HBV5"/>
<evidence type="ECO:0000313" key="3">
    <source>
        <dbReference type="Proteomes" id="UP000199110"/>
    </source>
</evidence>
<sequence length="273" mass="28580">MTVRRMSLDDLAGVLDWAAAEGWNPGLDDAAAFFAADREGFFLKEIDGAPVAAVSVVNHSPNFAFLGLYLCRADARGQGFGMEVWRAGLAHAGNRCIGLEGVPAQQGNYVRSGFAPIGRTVRYKGSLPATGVAARTAPDVDGLLAADRAATGIDRARFARAWFTDTETRRTICLSPSDPGAGFATVRKCRDGVKIGPFQAVTEADAMTLLTGAAAIFGAGTVAVDVPETAPDLARLLAGLGFAPVFETASMYFGRPPQGRPPPFQACATLELG</sequence>
<protein>
    <recommendedName>
        <fullName evidence="1">N-acetyltransferase domain-containing protein</fullName>
    </recommendedName>
</protein>
<organism evidence="2 3">
    <name type="scientific">Jannaschia pohangensis</name>
    <dbReference type="NCBI Taxonomy" id="390807"/>
    <lineage>
        <taxon>Bacteria</taxon>
        <taxon>Pseudomonadati</taxon>
        <taxon>Pseudomonadota</taxon>
        <taxon>Alphaproteobacteria</taxon>
        <taxon>Rhodobacterales</taxon>
        <taxon>Roseobacteraceae</taxon>
        <taxon>Jannaschia</taxon>
    </lineage>
</organism>
<dbReference type="STRING" id="390807.SAMN04488095_0531"/>
<dbReference type="PANTHER" id="PTHR47237">
    <property type="entry name" value="SLL0310 PROTEIN"/>
    <property type="match status" value="1"/>
</dbReference>
<dbReference type="Gene3D" id="3.40.630.30">
    <property type="match status" value="1"/>
</dbReference>
<dbReference type="PANTHER" id="PTHR47237:SF1">
    <property type="entry name" value="SLL0310 PROTEIN"/>
    <property type="match status" value="1"/>
</dbReference>
<evidence type="ECO:0000259" key="1">
    <source>
        <dbReference type="PROSITE" id="PS51186"/>
    </source>
</evidence>
<name>A0A1I3HBV5_9RHOB</name>
<reference evidence="2 3" key="1">
    <citation type="submission" date="2016-10" db="EMBL/GenBank/DDBJ databases">
        <authorList>
            <person name="de Groot N.N."/>
        </authorList>
    </citation>
    <scope>NUCLEOTIDE SEQUENCE [LARGE SCALE GENOMIC DNA]</scope>
    <source>
        <strain evidence="2 3">DSM 19073</strain>
    </source>
</reference>